<protein>
    <recommendedName>
        <fullName evidence="1">Cell division coordinator CpoB</fullName>
    </recommendedName>
</protein>
<dbReference type="HAMAP" id="MF_02066">
    <property type="entry name" value="CpoB"/>
    <property type="match status" value="1"/>
</dbReference>
<comment type="function">
    <text evidence="1">Mediates coordination of peptidoglycan synthesis and outer membrane constriction during cell division.</text>
</comment>
<proteinExistence type="inferred from homology"/>
<organism evidence="2 3">
    <name type="scientific">Pelagimonas varians</name>
    <dbReference type="NCBI Taxonomy" id="696760"/>
    <lineage>
        <taxon>Bacteria</taxon>
        <taxon>Pseudomonadati</taxon>
        <taxon>Pseudomonadota</taxon>
        <taxon>Alphaproteobacteria</taxon>
        <taxon>Rhodobacterales</taxon>
        <taxon>Roseobacteraceae</taxon>
        <taxon>Pelagimonas</taxon>
    </lineage>
</organism>
<accession>A0A238KSV6</accession>
<gene>
    <name evidence="1" type="primary">cpoB</name>
    <name evidence="2" type="ORF">PEV8663_02959</name>
</gene>
<dbReference type="Pfam" id="PF13174">
    <property type="entry name" value="TPR_6"/>
    <property type="match status" value="1"/>
</dbReference>
<dbReference type="AlphaFoldDB" id="A0A238KSV6"/>
<keyword evidence="3" id="KW-1185">Reference proteome</keyword>
<evidence type="ECO:0000313" key="2">
    <source>
        <dbReference type="EMBL" id="SMX45096.1"/>
    </source>
</evidence>
<keyword evidence="1" id="KW-0131">Cell cycle</keyword>
<dbReference type="Gene3D" id="1.25.40.10">
    <property type="entry name" value="Tetratricopeptide repeat domain"/>
    <property type="match status" value="1"/>
</dbReference>
<reference evidence="2 3" key="1">
    <citation type="submission" date="2017-05" db="EMBL/GenBank/DDBJ databases">
        <authorList>
            <person name="Song R."/>
            <person name="Chenine A.L."/>
            <person name="Ruprecht R.M."/>
        </authorList>
    </citation>
    <scope>NUCLEOTIDE SEQUENCE [LARGE SCALE GENOMIC DNA]</scope>
    <source>
        <strain evidence="2 3">CECT 8663</strain>
    </source>
</reference>
<dbReference type="GO" id="GO:0043093">
    <property type="term" value="P:FtsZ-dependent cytokinesis"/>
    <property type="evidence" value="ECO:0007669"/>
    <property type="project" value="UniProtKB-UniRule"/>
</dbReference>
<name>A0A238KSV6_9RHOB</name>
<dbReference type="InterPro" id="IPR034706">
    <property type="entry name" value="CpoB"/>
</dbReference>
<dbReference type="OrthoDB" id="9763909at2"/>
<dbReference type="SUPFAM" id="SSF48452">
    <property type="entry name" value="TPR-like"/>
    <property type="match status" value="1"/>
</dbReference>
<keyword evidence="1" id="KW-0732">Signal</keyword>
<dbReference type="Proteomes" id="UP000220836">
    <property type="component" value="Unassembled WGS sequence"/>
</dbReference>
<evidence type="ECO:0000256" key="1">
    <source>
        <dbReference type="HAMAP-Rule" id="MF_02066"/>
    </source>
</evidence>
<feature type="chain" id="PRO_5013412575" description="Cell division coordinator CpoB" evidence="1">
    <location>
        <begin position="23"/>
        <end position="279"/>
    </location>
</feature>
<dbReference type="EMBL" id="FXYH01000011">
    <property type="protein sequence ID" value="SMX45096.1"/>
    <property type="molecule type" value="Genomic_DNA"/>
</dbReference>
<feature type="signal peptide" evidence="1">
    <location>
        <begin position="1"/>
        <end position="22"/>
    </location>
</feature>
<dbReference type="RefSeq" id="WP_110767914.1">
    <property type="nucleotide sequence ID" value="NZ_FXYH01000011.1"/>
</dbReference>
<comment type="subcellular location">
    <subcellularLocation>
        <location evidence="1">Periplasm</location>
    </subcellularLocation>
</comment>
<dbReference type="GO" id="GO:0030288">
    <property type="term" value="C:outer membrane-bounded periplasmic space"/>
    <property type="evidence" value="ECO:0007669"/>
    <property type="project" value="UniProtKB-UniRule"/>
</dbReference>
<comment type="similarity">
    <text evidence="1">Belongs to the CpoB family.</text>
</comment>
<keyword evidence="1" id="KW-0132">Cell division</keyword>
<dbReference type="InterPro" id="IPR019734">
    <property type="entry name" value="TPR_rpt"/>
</dbReference>
<dbReference type="InterPro" id="IPR011990">
    <property type="entry name" value="TPR-like_helical_dom_sf"/>
</dbReference>
<evidence type="ECO:0000313" key="3">
    <source>
        <dbReference type="Proteomes" id="UP000220836"/>
    </source>
</evidence>
<keyword evidence="1" id="KW-0574">Periplasm</keyword>
<sequence length="279" mass="29377" precursor="true">MRFGIALGPFLAVALTAGGTSAQQSETLADIRQDIVVLSVELQRLKQELNTTGGSAVVVSGDQLDRINAIEGQLQRITAKTEELEFRISRVVKDGSNRLGDLDFRLCELEPDCDISTLGKAATLGGDAVPVAVPAPAIEEPSDGFVLGGGQLAVSEEADFLDAQKALTDGEYAAAAQLFALFRETYPLGPLEAAALVAEGRALDGTGDTREAARRYLKAYSGYPDDRSAPEALWRLGVSLGALGSQPEACVTLAEVSGRYPASDFATNAKRSRADLGCE</sequence>